<accession>A0A9P6ZT63</accession>
<gene>
    <name evidence="2" type="ORF">EV702DRAFT_417170</name>
</gene>
<keyword evidence="1" id="KW-0472">Membrane</keyword>
<comment type="caution">
    <text evidence="2">The sequence shown here is derived from an EMBL/GenBank/DDBJ whole genome shotgun (WGS) entry which is preliminary data.</text>
</comment>
<name>A0A9P6ZT63_9AGAM</name>
<keyword evidence="1" id="KW-0812">Transmembrane</keyword>
<evidence type="ECO:0000313" key="3">
    <source>
        <dbReference type="Proteomes" id="UP000714275"/>
    </source>
</evidence>
<dbReference type="AlphaFoldDB" id="A0A9P6ZT63"/>
<dbReference type="EMBL" id="JABBWD010000031">
    <property type="protein sequence ID" value="KAG1775805.1"/>
    <property type="molecule type" value="Genomic_DNA"/>
</dbReference>
<proteinExistence type="predicted"/>
<keyword evidence="1" id="KW-1133">Transmembrane helix</keyword>
<evidence type="ECO:0000256" key="1">
    <source>
        <dbReference type="SAM" id="Phobius"/>
    </source>
</evidence>
<organism evidence="2 3">
    <name type="scientific">Suillus placidus</name>
    <dbReference type="NCBI Taxonomy" id="48579"/>
    <lineage>
        <taxon>Eukaryota</taxon>
        <taxon>Fungi</taxon>
        <taxon>Dikarya</taxon>
        <taxon>Basidiomycota</taxon>
        <taxon>Agaricomycotina</taxon>
        <taxon>Agaricomycetes</taxon>
        <taxon>Agaricomycetidae</taxon>
        <taxon>Boletales</taxon>
        <taxon>Suillineae</taxon>
        <taxon>Suillaceae</taxon>
        <taxon>Suillus</taxon>
    </lineage>
</organism>
<evidence type="ECO:0000313" key="2">
    <source>
        <dbReference type="EMBL" id="KAG1775805.1"/>
    </source>
</evidence>
<sequence length="176" mass="19299">MMRRPLGKCITSCTLSAWPFIVLRGMTAGVSCFLLVRKDMVGAGGLKYADPCGYLKSLRSKHQQSAGVWIGGEEVEHLFVQTVFLGSTRVRNWTISMVVTTFDGDSHLFSTSDVSSGLCSSSKYSNLQRVCRPRSMPSPDAVFGSLLAVVFLFFVLMNPSLIPAPCVARTNHIRTK</sequence>
<protein>
    <submittedName>
        <fullName evidence="2">Uncharacterized protein</fullName>
    </submittedName>
</protein>
<reference evidence="2" key="1">
    <citation type="journal article" date="2020" name="New Phytol.">
        <title>Comparative genomics reveals dynamic genome evolution in host specialist ectomycorrhizal fungi.</title>
        <authorList>
            <person name="Lofgren L.A."/>
            <person name="Nguyen N.H."/>
            <person name="Vilgalys R."/>
            <person name="Ruytinx J."/>
            <person name="Liao H.L."/>
            <person name="Branco S."/>
            <person name="Kuo A."/>
            <person name="LaButti K."/>
            <person name="Lipzen A."/>
            <person name="Andreopoulos W."/>
            <person name="Pangilinan J."/>
            <person name="Riley R."/>
            <person name="Hundley H."/>
            <person name="Na H."/>
            <person name="Barry K."/>
            <person name="Grigoriev I.V."/>
            <person name="Stajich J.E."/>
            <person name="Kennedy P.G."/>
        </authorList>
    </citation>
    <scope>NUCLEOTIDE SEQUENCE</scope>
    <source>
        <strain evidence="2">DOB743</strain>
    </source>
</reference>
<feature type="transmembrane region" description="Helical" evidence="1">
    <location>
        <begin position="15"/>
        <end position="36"/>
    </location>
</feature>
<dbReference type="Proteomes" id="UP000714275">
    <property type="component" value="Unassembled WGS sequence"/>
</dbReference>
<feature type="transmembrane region" description="Helical" evidence="1">
    <location>
        <begin position="142"/>
        <end position="162"/>
    </location>
</feature>
<keyword evidence="3" id="KW-1185">Reference proteome</keyword>